<name>A0ABY5LF32_9VIBR</name>
<accession>A0ABY5LF32</accession>
<keyword evidence="1" id="KW-0472">Membrane</keyword>
<evidence type="ECO:0000256" key="1">
    <source>
        <dbReference type="SAM" id="Phobius"/>
    </source>
</evidence>
<dbReference type="Proteomes" id="UP001058602">
    <property type="component" value="Chromosome 1"/>
</dbReference>
<dbReference type="InterPro" id="IPR021450">
    <property type="entry name" value="DUF3100"/>
</dbReference>
<organism evidence="2 3">
    <name type="scientific">Vibrio japonicus</name>
    <dbReference type="NCBI Taxonomy" id="1824638"/>
    <lineage>
        <taxon>Bacteria</taxon>
        <taxon>Pseudomonadati</taxon>
        <taxon>Pseudomonadota</taxon>
        <taxon>Gammaproteobacteria</taxon>
        <taxon>Vibrionales</taxon>
        <taxon>Vibrionaceae</taxon>
        <taxon>Vibrio</taxon>
    </lineage>
</organism>
<feature type="transmembrane region" description="Helical" evidence="1">
    <location>
        <begin position="229"/>
        <end position="252"/>
    </location>
</feature>
<feature type="transmembrane region" description="Helical" evidence="1">
    <location>
        <begin position="107"/>
        <end position="129"/>
    </location>
</feature>
<protein>
    <submittedName>
        <fullName evidence="2">DUF3100 domain-containing protein</fullName>
    </submittedName>
</protein>
<feature type="transmembrane region" description="Helical" evidence="1">
    <location>
        <begin position="77"/>
        <end position="95"/>
    </location>
</feature>
<proteinExistence type="predicted"/>
<keyword evidence="3" id="KW-1185">Reference proteome</keyword>
<feature type="transmembrane region" description="Helical" evidence="1">
    <location>
        <begin position="198"/>
        <end position="217"/>
    </location>
</feature>
<keyword evidence="1" id="KW-1133">Transmembrane helix</keyword>
<feature type="transmembrane region" description="Helical" evidence="1">
    <location>
        <begin position="44"/>
        <end position="65"/>
    </location>
</feature>
<gene>
    <name evidence="2" type="ORF">NP165_00115</name>
</gene>
<sequence>MNSLKGQLGNWRLHLLVIAIAVFAELVGVIKVPLGSSSVVLLPLFYAFIIGLVFNPNVVSAAKLILSSKQAEKATPIIIISVLPFLAKFGTLIGPSLNKIMAIGPAMIFQELGNLGTILIAMPVAILLLKMGRESVGACFSIAREPNIALISDKYGLKSPEGIGVMGVYVMGTMFGTLYFAILASLLASTEWFDVRALAMACGVGSGSMTAACSAALGESVPAMKEEILALAGASNLLTNATGLFVGLFIALPLTEKLYRLLAGNKMEKQAQQSGSDLNV</sequence>
<dbReference type="RefSeq" id="WP_257084382.1">
    <property type="nucleotide sequence ID" value="NZ_CP102096.1"/>
</dbReference>
<dbReference type="Pfam" id="PF11299">
    <property type="entry name" value="DUF3100"/>
    <property type="match status" value="1"/>
</dbReference>
<evidence type="ECO:0000313" key="2">
    <source>
        <dbReference type="EMBL" id="UUM30639.1"/>
    </source>
</evidence>
<keyword evidence="1" id="KW-0812">Transmembrane</keyword>
<dbReference type="EMBL" id="CP102096">
    <property type="protein sequence ID" value="UUM30639.1"/>
    <property type="molecule type" value="Genomic_DNA"/>
</dbReference>
<evidence type="ECO:0000313" key="3">
    <source>
        <dbReference type="Proteomes" id="UP001058602"/>
    </source>
</evidence>
<feature type="transmembrane region" description="Helical" evidence="1">
    <location>
        <begin position="12"/>
        <end position="32"/>
    </location>
</feature>
<reference evidence="2" key="1">
    <citation type="submission" date="2022-07" db="EMBL/GenBank/DDBJ databases">
        <title>Complete genome of Vibrio japonicus strain JCM 31412T and phylogenomic assessment of the Nereis clade of the genus Vibrio.</title>
        <authorList>
            <person name="Shlafstein M.D."/>
            <person name="Emsley S.A."/>
            <person name="Ushijima B."/>
            <person name="Videau P."/>
            <person name="Saw J.H."/>
        </authorList>
    </citation>
    <scope>NUCLEOTIDE SEQUENCE</scope>
    <source>
        <strain evidence="2">JCM 31412</strain>
    </source>
</reference>
<feature type="transmembrane region" description="Helical" evidence="1">
    <location>
        <begin position="163"/>
        <end position="186"/>
    </location>
</feature>